<feature type="transmembrane region" description="Helical" evidence="6">
    <location>
        <begin position="249"/>
        <end position="275"/>
    </location>
</feature>
<gene>
    <name evidence="7" type="primary">cytX</name>
    <name evidence="7" type="ORF">ABHF33_12670</name>
</gene>
<evidence type="ECO:0000256" key="6">
    <source>
        <dbReference type="SAM" id="Phobius"/>
    </source>
</evidence>
<evidence type="ECO:0000256" key="3">
    <source>
        <dbReference type="ARBA" id="ARBA00022692"/>
    </source>
</evidence>
<dbReference type="NCBIfam" id="TIGR02358">
    <property type="entry name" value="thia_cytX"/>
    <property type="match status" value="1"/>
</dbReference>
<sequence length="411" mass="42935">MSKLADSSNRLSSPALALLWFGAAVSLAEILTGTFLAPLGFEQGVKAILLGHVIGGVLFWLAGYIGAKTGKPAMETVKLSFGQRGSMIFSLANVVQLVGWTAIMVASGAVAAQYLVPQLGLAGWSLTIGALIALWIVLELKNMSRLQSATAVLLFLLTIALSFVIFSAQATALPGLPTNAAQTLSFGAAVELSVAMPLSWLPLVSDYTRSARRAGWGTTSATLAYFVGSCWMFIIGLGAALFAGSGDVAVIMASAGLGVAAILIVVFSTVTTTFLDAASAGISAASISPKLNERHAGITAVALGTALAIFAPVNNFMDFLFLIGSVFAPMIAILCVDFFLLKQDASQQSVNWRNLALWLGGFALYRYSMSWDFVLGNTLPVMLIVATATLAVGLLMRKLRPAGEVVLAGQD</sequence>
<feature type="transmembrane region" description="Helical" evidence="6">
    <location>
        <begin position="121"/>
        <end position="138"/>
    </location>
</feature>
<evidence type="ECO:0000256" key="5">
    <source>
        <dbReference type="ARBA" id="ARBA00023136"/>
    </source>
</evidence>
<dbReference type="GO" id="GO:0005886">
    <property type="term" value="C:plasma membrane"/>
    <property type="evidence" value="ECO:0007669"/>
    <property type="project" value="TreeGrafter"/>
</dbReference>
<dbReference type="Gene3D" id="1.10.4160.10">
    <property type="entry name" value="Hydantoin permease"/>
    <property type="match status" value="1"/>
</dbReference>
<feature type="transmembrane region" description="Helical" evidence="6">
    <location>
        <begin position="88"/>
        <end position="115"/>
    </location>
</feature>
<proteinExistence type="inferred from homology"/>
<keyword evidence="3 6" id="KW-0812">Transmembrane</keyword>
<feature type="transmembrane region" description="Helical" evidence="6">
    <location>
        <begin position="374"/>
        <end position="395"/>
    </location>
</feature>
<dbReference type="PANTHER" id="PTHR30569:SF0">
    <property type="entry name" value="CYTOSINE PERMEASE"/>
    <property type="match status" value="1"/>
</dbReference>
<evidence type="ECO:0000256" key="4">
    <source>
        <dbReference type="ARBA" id="ARBA00022989"/>
    </source>
</evidence>
<feature type="transmembrane region" description="Helical" evidence="6">
    <location>
        <begin position="184"/>
        <end position="203"/>
    </location>
</feature>
<dbReference type="InterPro" id="IPR030191">
    <property type="entry name" value="CodB"/>
</dbReference>
<dbReference type="KEGG" id="cmav:ABHF33_12670"/>
<feature type="transmembrane region" description="Helical" evidence="6">
    <location>
        <begin position="150"/>
        <end position="172"/>
    </location>
</feature>
<protein>
    <submittedName>
        <fullName evidence="7">Hydroxymethylpyrimidine transporter CytX</fullName>
    </submittedName>
</protein>
<keyword evidence="4 6" id="KW-1133">Transmembrane helix</keyword>
<feature type="transmembrane region" description="Helical" evidence="6">
    <location>
        <begin position="44"/>
        <end position="67"/>
    </location>
</feature>
<organism evidence="7">
    <name type="scientific">Chitinibacter mangrovi</name>
    <dbReference type="NCBI Taxonomy" id="3153927"/>
    <lineage>
        <taxon>Bacteria</taxon>
        <taxon>Pseudomonadati</taxon>
        <taxon>Pseudomonadota</taxon>
        <taxon>Betaproteobacteria</taxon>
        <taxon>Neisseriales</taxon>
        <taxon>Chitinibacteraceae</taxon>
        <taxon>Chitinibacter</taxon>
    </lineage>
</organism>
<comment type="similarity">
    <text evidence="2">Belongs to the purine-cytosine permease (2.A.39) family.</text>
</comment>
<dbReference type="RefSeq" id="WP_348944291.1">
    <property type="nucleotide sequence ID" value="NZ_CP157355.1"/>
</dbReference>
<comment type="subcellular location">
    <subcellularLocation>
        <location evidence="1">Membrane</location>
        <topology evidence="1">Multi-pass membrane protein</topology>
    </subcellularLocation>
</comment>
<evidence type="ECO:0000256" key="1">
    <source>
        <dbReference type="ARBA" id="ARBA00004141"/>
    </source>
</evidence>
<reference evidence="7" key="1">
    <citation type="submission" date="2024-05" db="EMBL/GenBank/DDBJ databases">
        <authorList>
            <person name="Yang L."/>
            <person name="Pan L."/>
        </authorList>
    </citation>
    <scope>NUCLEOTIDE SEQUENCE</scope>
    <source>
        <strain evidence="7">FCG-7</strain>
    </source>
</reference>
<feature type="transmembrane region" description="Helical" evidence="6">
    <location>
        <begin position="223"/>
        <end position="243"/>
    </location>
</feature>
<evidence type="ECO:0000313" key="7">
    <source>
        <dbReference type="EMBL" id="XBL99911.1"/>
    </source>
</evidence>
<dbReference type="EMBL" id="CP157355">
    <property type="protein sequence ID" value="XBL99911.1"/>
    <property type="molecule type" value="Genomic_DNA"/>
</dbReference>
<keyword evidence="5 6" id="KW-0472">Membrane</keyword>
<dbReference type="InterPro" id="IPR001248">
    <property type="entry name" value="Pur-cyt_permease"/>
</dbReference>
<dbReference type="InterPro" id="IPR012732">
    <property type="entry name" value="Thia_CytX"/>
</dbReference>
<feature type="transmembrane region" description="Helical" evidence="6">
    <location>
        <begin position="319"/>
        <end position="340"/>
    </location>
</feature>
<dbReference type="GO" id="GO:0015209">
    <property type="term" value="F:cytosine transmembrane transporter activity"/>
    <property type="evidence" value="ECO:0007669"/>
    <property type="project" value="InterPro"/>
</dbReference>
<name>A0AAU7F5X9_9NEIS</name>
<accession>A0AAU7F5X9</accession>
<dbReference type="PANTHER" id="PTHR30569">
    <property type="entry name" value="CYTOSINE TRANSPORTER CODB"/>
    <property type="match status" value="1"/>
</dbReference>
<evidence type="ECO:0000256" key="2">
    <source>
        <dbReference type="ARBA" id="ARBA00008974"/>
    </source>
</evidence>
<dbReference type="Pfam" id="PF02133">
    <property type="entry name" value="Transp_cyt_pur"/>
    <property type="match status" value="1"/>
</dbReference>
<dbReference type="AlphaFoldDB" id="A0AAU7F5X9"/>